<evidence type="ECO:0000256" key="1">
    <source>
        <dbReference type="ARBA" id="ARBA00006775"/>
    </source>
</evidence>
<evidence type="ECO:0000256" key="4">
    <source>
        <dbReference type="PIRSR" id="PIRSR603469-3"/>
    </source>
</evidence>
<dbReference type="GO" id="GO:0046872">
    <property type="term" value="F:metal ion binding"/>
    <property type="evidence" value="ECO:0007669"/>
    <property type="project" value="UniProtKB-KW"/>
</dbReference>
<comment type="similarity">
    <text evidence="1 6">Belongs to the glycosyl hydrolase 68 family.</text>
</comment>
<dbReference type="EMBL" id="CP045529">
    <property type="protein sequence ID" value="QFU99536.1"/>
    <property type="molecule type" value="Genomic_DNA"/>
</dbReference>
<gene>
    <name evidence="8" type="primary">sacB</name>
    <name evidence="8" type="ORF">KDY119_03067</name>
</gene>
<dbReference type="EC" id="2.4.1.10" evidence="8"/>
<keyword evidence="9" id="KW-1185">Reference proteome</keyword>
<keyword evidence="7" id="KW-0732">Signal</keyword>
<evidence type="ECO:0000256" key="3">
    <source>
        <dbReference type="PIRSR" id="PIRSR603469-2"/>
    </source>
</evidence>
<feature type="binding site" evidence="3">
    <location>
        <position position="228"/>
    </location>
    <ligand>
        <name>substrate</name>
    </ligand>
</feature>
<accession>A0A5P9QE56</accession>
<name>A0A5P9QE56_9MICO</name>
<keyword evidence="4" id="KW-0106">Calcium</keyword>
<feature type="active site" description="Nucleophile" evidence="2">
    <location>
        <position position="138"/>
    </location>
</feature>
<feature type="active site" description="Proton donor/acceptor" evidence="2">
    <location>
        <position position="402"/>
    </location>
</feature>
<organism evidence="8 9">
    <name type="scientific">Luteimicrobium xylanilyticum</name>
    <dbReference type="NCBI Taxonomy" id="1133546"/>
    <lineage>
        <taxon>Bacteria</taxon>
        <taxon>Bacillati</taxon>
        <taxon>Actinomycetota</taxon>
        <taxon>Actinomycetes</taxon>
        <taxon>Micrococcales</taxon>
        <taxon>Luteimicrobium</taxon>
    </lineage>
</organism>
<dbReference type="AlphaFoldDB" id="A0A5P9QE56"/>
<feature type="chain" id="PRO_5024961158" evidence="7">
    <location>
        <begin position="45"/>
        <end position="554"/>
    </location>
</feature>
<feature type="binding site" evidence="3">
    <location>
        <position position="137"/>
    </location>
    <ligand>
        <name>substrate</name>
    </ligand>
</feature>
<dbReference type="InterPro" id="IPR003469">
    <property type="entry name" value="Glyco_hydro_68"/>
</dbReference>
<dbReference type="KEGG" id="lxl:KDY119_03067"/>
<feature type="binding site" evidence="4">
    <location>
        <position position="310"/>
    </location>
    <ligand>
        <name>Ca(2+)</name>
        <dbReference type="ChEBI" id="CHEBI:29108"/>
        <label>1</label>
    </ligand>
</feature>
<evidence type="ECO:0000256" key="5">
    <source>
        <dbReference type="PIRSR" id="PIRSR603469-4"/>
    </source>
</evidence>
<feature type="binding site" evidence="4">
    <location>
        <position position="334"/>
    </location>
    <ligand>
        <name>Ca(2+)</name>
        <dbReference type="ChEBI" id="CHEBI:29108"/>
        <label>1</label>
    </ligand>
</feature>
<proteinExistence type="inferred from homology"/>
<sequence length="554" mass="61045">MNHSPMGASTRPHVIRHQGRRRLAAAAAVSALALTGSMTGVAQAAGPHDPRPGSAHVLQTPRFETRTPGFANPTTHSQRAFSPYAEFTSRWTRADAMQIKAMSDPTAPSRQSSLPARYTMPAIPQSFPDTNKRVWVWDTWTLTDARSNQISYRGWEVIFSLVADRDAGYSFDERHTHARIGYFYRKAGVPASQRPANGGWKYGGHLVPDGASAQIFTDKSFSSQTEWSGSTRIFTGGKVQLFYTDVAFYRNADGTDRKPYDPRITTSLGKIHADARGVWFTGFGKHKQLLVPDGNYYQDNQQNPYVNFRDPFTFTDPRHPGKTFMVFEGNTAVQRGDRACTGADLGYDPRDPYKESLQTVMDDGAQYQMGNIGLAVADNKSLTKWHFLAPLLSANCVTDQMERPQIYISGGKYYLFTISHRSTYAHGLDGPDGVYGFVGKGVRSDFEPLNRGSGLALGNPTNLNFAPGTPYAPDYNQSPYAYQSYSHYVQPGGLVESFIDSIGTPDSFRRGGSLAPTVKLKISGATTAVDRTYGHRGLGAYGDIPANRTTPINY</sequence>
<comment type="cofactor">
    <cofactor evidence="4">
        <name>Ca(2+)</name>
        <dbReference type="ChEBI" id="CHEBI:29108"/>
    </cofactor>
</comment>
<evidence type="ECO:0000256" key="2">
    <source>
        <dbReference type="PIRSR" id="PIRSR603469-1"/>
    </source>
</evidence>
<protein>
    <submittedName>
        <fullName evidence="8">Levansucrase</fullName>
        <ecNumber evidence="8">2.4.1.10</ecNumber>
    </submittedName>
</protein>
<evidence type="ECO:0000313" key="8">
    <source>
        <dbReference type="EMBL" id="QFU99536.1"/>
    </source>
</evidence>
<keyword evidence="8" id="KW-0328">Glycosyltransferase</keyword>
<dbReference type="Pfam" id="PF02435">
    <property type="entry name" value="Glyco_hydro_68"/>
    <property type="match status" value="1"/>
</dbReference>
<dbReference type="GO" id="GO:0050053">
    <property type="term" value="F:levansucrase activity"/>
    <property type="evidence" value="ECO:0007669"/>
    <property type="project" value="UniProtKB-EC"/>
</dbReference>
<dbReference type="SUPFAM" id="SSF75005">
    <property type="entry name" value="Arabinanase/levansucrase/invertase"/>
    <property type="match status" value="1"/>
</dbReference>
<evidence type="ECO:0000256" key="7">
    <source>
        <dbReference type="SAM" id="SignalP"/>
    </source>
</evidence>
<dbReference type="Gene3D" id="2.115.10.20">
    <property type="entry name" value="Glycosyl hydrolase domain, family 43"/>
    <property type="match status" value="1"/>
</dbReference>
<reference evidence="8 9" key="1">
    <citation type="submission" date="2019-10" db="EMBL/GenBank/DDBJ databases">
        <title>Genome sequence of Luteimicrobium xylanilyticum HY-24.</title>
        <authorList>
            <person name="Kim D.Y."/>
            <person name="Park H.-Y."/>
        </authorList>
    </citation>
    <scope>NUCLEOTIDE SEQUENCE [LARGE SCALE GENOMIC DNA]</scope>
    <source>
        <strain evidence="8 9">HY-24</strain>
    </source>
</reference>
<feature type="binding site" evidence="3">
    <location>
        <begin position="400"/>
        <end position="402"/>
    </location>
    <ligand>
        <name>substrate</name>
    </ligand>
</feature>
<evidence type="ECO:0000256" key="6">
    <source>
        <dbReference type="RuleBase" id="RU361220"/>
    </source>
</evidence>
<dbReference type="GO" id="GO:0009758">
    <property type="term" value="P:carbohydrate utilization"/>
    <property type="evidence" value="ECO:0007669"/>
    <property type="project" value="InterPro"/>
</dbReference>
<evidence type="ECO:0000313" key="9">
    <source>
        <dbReference type="Proteomes" id="UP000326702"/>
    </source>
</evidence>
<dbReference type="InterPro" id="IPR023296">
    <property type="entry name" value="Glyco_hydro_beta-prop_sf"/>
</dbReference>
<keyword evidence="8" id="KW-0808">Transferase</keyword>
<feature type="site" description="Transition state stabilizer" evidence="5">
    <location>
        <position position="310"/>
    </location>
</feature>
<keyword evidence="4" id="KW-0479">Metal-binding</keyword>
<dbReference type="Proteomes" id="UP000326702">
    <property type="component" value="Chromosome"/>
</dbReference>
<feature type="binding site" evidence="4">
    <location>
        <position position="399"/>
    </location>
    <ligand>
        <name>Ca(2+)</name>
        <dbReference type="ChEBI" id="CHEBI:29108"/>
        <label>1</label>
    </ligand>
</feature>
<feature type="signal peptide" evidence="7">
    <location>
        <begin position="1"/>
        <end position="44"/>
    </location>
</feature>
<dbReference type="CDD" id="cd08997">
    <property type="entry name" value="GH68"/>
    <property type="match status" value="1"/>
</dbReference>